<dbReference type="AlphaFoldDB" id="A0A943TCT0"/>
<protein>
    <submittedName>
        <fullName evidence="2">Transcriptional initiation protein Tat</fullName>
    </submittedName>
</protein>
<evidence type="ECO:0000313" key="2">
    <source>
        <dbReference type="EMBL" id="MBS6634857.1"/>
    </source>
</evidence>
<gene>
    <name evidence="2" type="ORF">KH265_04240</name>
</gene>
<dbReference type="RefSeq" id="WP_294497940.1">
    <property type="nucleotide sequence ID" value="NZ_JAGZXI010000005.1"/>
</dbReference>
<dbReference type="InterPro" id="IPR006311">
    <property type="entry name" value="TAT_signal"/>
</dbReference>
<keyword evidence="1" id="KW-0732">Signal</keyword>
<dbReference type="Proteomes" id="UP000739069">
    <property type="component" value="Unassembled WGS sequence"/>
</dbReference>
<organism evidence="2 3">
    <name type="scientific">Rothia mucilaginosa</name>
    <dbReference type="NCBI Taxonomy" id="43675"/>
    <lineage>
        <taxon>Bacteria</taxon>
        <taxon>Bacillati</taxon>
        <taxon>Actinomycetota</taxon>
        <taxon>Actinomycetes</taxon>
        <taxon>Micrococcales</taxon>
        <taxon>Micrococcaceae</taxon>
        <taxon>Rothia</taxon>
    </lineage>
</organism>
<comment type="caution">
    <text evidence="2">The sequence shown here is derived from an EMBL/GenBank/DDBJ whole genome shotgun (WGS) entry which is preliminary data.</text>
</comment>
<proteinExistence type="predicted"/>
<evidence type="ECO:0000313" key="3">
    <source>
        <dbReference type="Proteomes" id="UP000739069"/>
    </source>
</evidence>
<evidence type="ECO:0000256" key="1">
    <source>
        <dbReference type="SAM" id="SignalP"/>
    </source>
</evidence>
<reference evidence="2" key="1">
    <citation type="submission" date="2021-02" db="EMBL/GenBank/DDBJ databases">
        <title>Infant gut strain persistence is associated with maternal origin, phylogeny, and functional potential including surface adhesion and iron acquisition.</title>
        <authorList>
            <person name="Lou Y.C."/>
        </authorList>
    </citation>
    <scope>NUCLEOTIDE SEQUENCE</scope>
    <source>
        <strain evidence="2">L1_008_092G1_dasL1_008_092G1_concoct_16</strain>
    </source>
</reference>
<sequence length="290" mass="30403">MSQQPTSYSTPTSGKRGVNRRSLIKGALWSAPVVATAATVPAYAASTDVPETPTLQFGVFTQAFNSNPSNNFDTRYGLDSYTVQVPNKTATSTSPQSAGGGTFTPGGSVGAGLYGGAGLWISAPINSKGEFQGSTWLYGSAHLQVTFEFTFPTAEDVTAPLLWDPDNDTEVAELAKSEGGAKTNNPAVSAFNGVAYTAKFYEPVIEGNTWTGVLDIRTSDFLTATANGPVHYAQVLASQVPVYFTEVTSTYTLTTTAQITSGTVAMQLTDTGEYTYQDLAGASASATITR</sequence>
<feature type="chain" id="PRO_5039533556" evidence="1">
    <location>
        <begin position="45"/>
        <end position="290"/>
    </location>
</feature>
<dbReference type="EMBL" id="JAGZXI010000005">
    <property type="protein sequence ID" value="MBS6634857.1"/>
    <property type="molecule type" value="Genomic_DNA"/>
</dbReference>
<name>A0A943TCT0_9MICC</name>
<dbReference type="PROSITE" id="PS51318">
    <property type="entry name" value="TAT"/>
    <property type="match status" value="1"/>
</dbReference>
<accession>A0A943TCT0</accession>
<feature type="signal peptide" evidence="1">
    <location>
        <begin position="1"/>
        <end position="44"/>
    </location>
</feature>